<dbReference type="GO" id="GO:0003735">
    <property type="term" value="F:structural constituent of ribosome"/>
    <property type="evidence" value="ECO:0007669"/>
    <property type="project" value="InterPro"/>
</dbReference>
<evidence type="ECO:0000313" key="6">
    <source>
        <dbReference type="Proteomes" id="UP000178681"/>
    </source>
</evidence>
<dbReference type="HAMAP" id="MF_00514">
    <property type="entry name" value="Ribosomal_bL35"/>
    <property type="match status" value="1"/>
</dbReference>
<sequence length="64" mass="7386">MPKLKIKKSVADRFKVSKNGIVMRRKMGARHLRSNKSSSNKRRDKIPVEVKGQWAKKIKKLLGV</sequence>
<gene>
    <name evidence="4" type="primary">rpmI</name>
    <name evidence="5" type="ORF">A2872_01180</name>
</gene>
<evidence type="ECO:0000313" key="5">
    <source>
        <dbReference type="EMBL" id="OGG06324.1"/>
    </source>
</evidence>
<organism evidence="5 6">
    <name type="scientific">Candidatus Gottesmanbacteria bacterium RIFCSPHIGHO2_01_FULL_42_12</name>
    <dbReference type="NCBI Taxonomy" id="1798377"/>
    <lineage>
        <taxon>Bacteria</taxon>
        <taxon>Candidatus Gottesmaniibacteriota</taxon>
    </lineage>
</organism>
<proteinExistence type="inferred from homology"/>
<dbReference type="InterPro" id="IPR021137">
    <property type="entry name" value="Ribosomal_bL35-like"/>
</dbReference>
<dbReference type="GO" id="GO:1990904">
    <property type="term" value="C:ribonucleoprotein complex"/>
    <property type="evidence" value="ECO:0007669"/>
    <property type="project" value="UniProtKB-KW"/>
</dbReference>
<evidence type="ECO:0000256" key="3">
    <source>
        <dbReference type="ARBA" id="ARBA00023274"/>
    </source>
</evidence>
<dbReference type="AlphaFoldDB" id="A0A1F5Z1W7"/>
<dbReference type="InterPro" id="IPR001706">
    <property type="entry name" value="Ribosomal_bL35"/>
</dbReference>
<accession>A0A1F5Z1W7</accession>
<evidence type="ECO:0000256" key="1">
    <source>
        <dbReference type="ARBA" id="ARBA00006598"/>
    </source>
</evidence>
<dbReference type="EMBL" id="MFJG01000023">
    <property type="protein sequence ID" value="OGG06324.1"/>
    <property type="molecule type" value="Genomic_DNA"/>
</dbReference>
<name>A0A1F5Z1W7_9BACT</name>
<comment type="caution">
    <text evidence="5">The sequence shown here is derived from an EMBL/GenBank/DDBJ whole genome shotgun (WGS) entry which is preliminary data.</text>
</comment>
<dbReference type="STRING" id="1798377.A2872_01180"/>
<dbReference type="InterPro" id="IPR037229">
    <property type="entry name" value="Ribosomal_bL35_sf"/>
</dbReference>
<keyword evidence="2 4" id="KW-0689">Ribosomal protein</keyword>
<protein>
    <recommendedName>
        <fullName evidence="4">Large ribosomal subunit protein bL35</fullName>
    </recommendedName>
</protein>
<evidence type="ECO:0000256" key="2">
    <source>
        <dbReference type="ARBA" id="ARBA00022980"/>
    </source>
</evidence>
<dbReference type="Pfam" id="PF01632">
    <property type="entry name" value="Ribosomal_L35p"/>
    <property type="match status" value="1"/>
</dbReference>
<dbReference type="GO" id="GO:0005840">
    <property type="term" value="C:ribosome"/>
    <property type="evidence" value="ECO:0007669"/>
    <property type="project" value="UniProtKB-KW"/>
</dbReference>
<dbReference type="Gene3D" id="4.10.410.60">
    <property type="match status" value="1"/>
</dbReference>
<reference evidence="5 6" key="1">
    <citation type="journal article" date="2016" name="Nat. Commun.">
        <title>Thousands of microbial genomes shed light on interconnected biogeochemical processes in an aquifer system.</title>
        <authorList>
            <person name="Anantharaman K."/>
            <person name="Brown C.T."/>
            <person name="Hug L.A."/>
            <person name="Sharon I."/>
            <person name="Castelle C.J."/>
            <person name="Probst A.J."/>
            <person name="Thomas B.C."/>
            <person name="Singh A."/>
            <person name="Wilkins M.J."/>
            <person name="Karaoz U."/>
            <person name="Brodie E.L."/>
            <person name="Williams K.H."/>
            <person name="Hubbard S.S."/>
            <person name="Banfield J.F."/>
        </authorList>
    </citation>
    <scope>NUCLEOTIDE SEQUENCE [LARGE SCALE GENOMIC DNA]</scope>
</reference>
<dbReference type="GO" id="GO:0006412">
    <property type="term" value="P:translation"/>
    <property type="evidence" value="ECO:0007669"/>
    <property type="project" value="UniProtKB-UniRule"/>
</dbReference>
<evidence type="ECO:0000256" key="4">
    <source>
        <dbReference type="HAMAP-Rule" id="MF_00514"/>
    </source>
</evidence>
<keyword evidence="3 4" id="KW-0687">Ribonucleoprotein</keyword>
<dbReference type="SUPFAM" id="SSF143034">
    <property type="entry name" value="L35p-like"/>
    <property type="match status" value="1"/>
</dbReference>
<dbReference type="Proteomes" id="UP000178681">
    <property type="component" value="Unassembled WGS sequence"/>
</dbReference>
<comment type="similarity">
    <text evidence="1 4">Belongs to the bacterial ribosomal protein bL35 family.</text>
</comment>